<dbReference type="RefSeq" id="WP_377402145.1">
    <property type="nucleotide sequence ID" value="NZ_JBHTFQ010000004.1"/>
</dbReference>
<dbReference type="EMBL" id="JBHTFQ010000004">
    <property type="protein sequence ID" value="MFC7704237.1"/>
    <property type="molecule type" value="Genomic_DNA"/>
</dbReference>
<evidence type="ECO:0000256" key="6">
    <source>
        <dbReference type="SAM" id="Phobius"/>
    </source>
</evidence>
<feature type="domain" description="HAMP" evidence="8">
    <location>
        <begin position="203"/>
        <end position="259"/>
    </location>
</feature>
<sequence length="528" mass="55856">MTLSGTHDLPVIRALGTRYVTVFLWVHVPVLAALGLLTGSSTLLVPLAAAAVAGAASFERRRNPVGESAQLTASAGLAIITALLVYQMSGHAWQIDIHMYFFAAFALTVVFCNWRAVALYAAIVAVHHLALNYLMPLAVFPDGTDLGRVVLHAVILIVEAVALVWLAGLLESALNASQAMVQAANASRREAEELSQLSRELQAAQGRAMSLLEEGLNLLGQGDLTRRIESTAAEPFPKEYEGLRLSYNSVIDSLRDIITTVHDVAEGVGNSAGEISQVAHDLSSRAESQAATLEESAAALSKLTESVRTTAEKAALADRATQANRHEAEAGAAVVREAVEAMRKIEKSSEQITRIIGVIDDISFQTNLLALNAGVEAARAGEAGRGFAVVASEVRALAQRASESAREIKELISQSSQQVEEGSALVGKSGDSLAEILRRAAEVSALVSEIAAAATEQARGLAEVNTGVTQIDVVTQQNAAMAEQSTAASASLLAETQRLSEALSGLDIGRRSRHRQAPRSRAADRRRA</sequence>
<dbReference type="InterPro" id="IPR051310">
    <property type="entry name" value="MCP_chemotaxis"/>
</dbReference>
<comment type="caution">
    <text evidence="9">The sequence shown here is derived from an EMBL/GenBank/DDBJ whole genome shotgun (WGS) entry which is preliminary data.</text>
</comment>
<accession>A0ABW2UHS5</accession>
<feature type="compositionally biased region" description="Basic residues" evidence="5">
    <location>
        <begin position="511"/>
        <end position="520"/>
    </location>
</feature>
<evidence type="ECO:0000256" key="5">
    <source>
        <dbReference type="SAM" id="MobiDB-lite"/>
    </source>
</evidence>
<comment type="similarity">
    <text evidence="2">Belongs to the methyl-accepting chemotaxis (MCP) protein family.</text>
</comment>
<keyword evidence="6" id="KW-0472">Membrane</keyword>
<feature type="region of interest" description="Disordered" evidence="5">
    <location>
        <begin position="504"/>
        <end position="528"/>
    </location>
</feature>
<keyword evidence="1" id="KW-0145">Chemotaxis</keyword>
<dbReference type="InterPro" id="IPR004089">
    <property type="entry name" value="MCPsignal_dom"/>
</dbReference>
<evidence type="ECO:0000256" key="4">
    <source>
        <dbReference type="SAM" id="Coils"/>
    </source>
</evidence>
<gene>
    <name evidence="9" type="ORF">ACFQXB_08530</name>
</gene>
<feature type="transmembrane region" description="Helical" evidence="6">
    <location>
        <begin position="69"/>
        <end position="88"/>
    </location>
</feature>
<evidence type="ECO:0000313" key="10">
    <source>
        <dbReference type="Proteomes" id="UP001596516"/>
    </source>
</evidence>
<dbReference type="CDD" id="cd11386">
    <property type="entry name" value="MCP_signal"/>
    <property type="match status" value="1"/>
</dbReference>
<feature type="coiled-coil region" evidence="4">
    <location>
        <begin position="174"/>
        <end position="214"/>
    </location>
</feature>
<dbReference type="Proteomes" id="UP001596516">
    <property type="component" value="Unassembled WGS sequence"/>
</dbReference>
<dbReference type="SUPFAM" id="SSF58104">
    <property type="entry name" value="Methyl-accepting chemotaxis protein (MCP) signaling domain"/>
    <property type="match status" value="1"/>
</dbReference>
<keyword evidence="4" id="KW-0175">Coiled coil</keyword>
<keyword evidence="3" id="KW-0807">Transducer</keyword>
<evidence type="ECO:0000259" key="7">
    <source>
        <dbReference type="PROSITE" id="PS50111"/>
    </source>
</evidence>
<feature type="transmembrane region" description="Helical" evidence="6">
    <location>
        <begin position="22"/>
        <end position="49"/>
    </location>
</feature>
<dbReference type="InterPro" id="IPR003660">
    <property type="entry name" value="HAMP_dom"/>
</dbReference>
<keyword evidence="6" id="KW-1133">Transmembrane helix</keyword>
<evidence type="ECO:0000256" key="1">
    <source>
        <dbReference type="ARBA" id="ARBA00022500"/>
    </source>
</evidence>
<evidence type="ECO:0000259" key="8">
    <source>
        <dbReference type="PROSITE" id="PS50885"/>
    </source>
</evidence>
<feature type="transmembrane region" description="Helical" evidence="6">
    <location>
        <begin position="149"/>
        <end position="170"/>
    </location>
</feature>
<dbReference type="PANTHER" id="PTHR43531:SF11">
    <property type="entry name" value="METHYL-ACCEPTING CHEMOTAXIS PROTEIN 3"/>
    <property type="match status" value="1"/>
</dbReference>
<organism evidence="9 10">
    <name type="scientific">Plastorhodobacter daqingensis</name>
    <dbReference type="NCBI Taxonomy" id="1387281"/>
    <lineage>
        <taxon>Bacteria</taxon>
        <taxon>Pseudomonadati</taxon>
        <taxon>Pseudomonadota</taxon>
        <taxon>Alphaproteobacteria</taxon>
        <taxon>Rhodobacterales</taxon>
        <taxon>Paracoccaceae</taxon>
        <taxon>Plastorhodobacter</taxon>
    </lineage>
</organism>
<dbReference type="SMART" id="SM00283">
    <property type="entry name" value="MA"/>
    <property type="match status" value="1"/>
</dbReference>
<keyword evidence="10" id="KW-1185">Reference proteome</keyword>
<dbReference type="Gene3D" id="1.10.287.950">
    <property type="entry name" value="Methyl-accepting chemotaxis protein"/>
    <property type="match status" value="1"/>
</dbReference>
<evidence type="ECO:0000256" key="2">
    <source>
        <dbReference type="ARBA" id="ARBA00029447"/>
    </source>
</evidence>
<evidence type="ECO:0000256" key="3">
    <source>
        <dbReference type="PROSITE-ProRule" id="PRU00284"/>
    </source>
</evidence>
<dbReference type="PROSITE" id="PS50111">
    <property type="entry name" value="CHEMOTAXIS_TRANSDUC_2"/>
    <property type="match status" value="1"/>
</dbReference>
<reference evidence="10" key="1">
    <citation type="journal article" date="2019" name="Int. J. Syst. Evol. Microbiol.">
        <title>The Global Catalogue of Microorganisms (GCM) 10K type strain sequencing project: providing services to taxonomists for standard genome sequencing and annotation.</title>
        <authorList>
            <consortium name="The Broad Institute Genomics Platform"/>
            <consortium name="The Broad Institute Genome Sequencing Center for Infectious Disease"/>
            <person name="Wu L."/>
            <person name="Ma J."/>
        </authorList>
    </citation>
    <scope>NUCLEOTIDE SEQUENCE [LARGE SCALE GENOMIC DNA]</scope>
    <source>
        <strain evidence="10">CGMCC 1.12750</strain>
    </source>
</reference>
<dbReference type="PANTHER" id="PTHR43531">
    <property type="entry name" value="PROTEIN ICFG"/>
    <property type="match status" value="1"/>
</dbReference>
<proteinExistence type="inferred from homology"/>
<protein>
    <submittedName>
        <fullName evidence="9">Methyl-accepting chemotaxis protein</fullName>
    </submittedName>
</protein>
<dbReference type="PROSITE" id="PS50885">
    <property type="entry name" value="HAMP"/>
    <property type="match status" value="1"/>
</dbReference>
<dbReference type="Pfam" id="PF00015">
    <property type="entry name" value="MCPsignal"/>
    <property type="match status" value="1"/>
</dbReference>
<name>A0ABW2UHS5_9RHOB</name>
<feature type="domain" description="Methyl-accepting transducer" evidence="7">
    <location>
        <begin position="264"/>
        <end position="493"/>
    </location>
</feature>
<keyword evidence="6" id="KW-0812">Transmembrane</keyword>
<evidence type="ECO:0000313" key="9">
    <source>
        <dbReference type="EMBL" id="MFC7704237.1"/>
    </source>
</evidence>
<feature type="transmembrane region" description="Helical" evidence="6">
    <location>
        <begin position="100"/>
        <end position="129"/>
    </location>
</feature>